<dbReference type="EMBL" id="CP013015">
    <property type="protein sequence ID" value="AMM40209.1"/>
    <property type="molecule type" value="Genomic_DNA"/>
</dbReference>
<feature type="transmembrane region" description="Helical" evidence="7">
    <location>
        <begin position="424"/>
        <end position="445"/>
    </location>
</feature>
<comment type="subcellular location">
    <subcellularLocation>
        <location evidence="1">Cell membrane</location>
        <topology evidence="1">Multi-pass membrane protein</topology>
    </subcellularLocation>
</comment>
<dbReference type="Proteomes" id="UP000070560">
    <property type="component" value="Chromosome"/>
</dbReference>
<organism evidence="8 9">
    <name type="scientific">Desulfofervidus auxilii</name>
    <dbReference type="NCBI Taxonomy" id="1621989"/>
    <lineage>
        <taxon>Bacteria</taxon>
        <taxon>Pseudomonadati</taxon>
        <taxon>Thermodesulfobacteriota</taxon>
        <taxon>Candidatus Desulfofervidia</taxon>
        <taxon>Candidatus Desulfofervidales</taxon>
        <taxon>Candidatus Desulfofervidaceae</taxon>
        <taxon>Candidatus Desulfofervidus</taxon>
    </lineage>
</organism>
<evidence type="ECO:0000256" key="6">
    <source>
        <dbReference type="ARBA" id="ARBA00023136"/>
    </source>
</evidence>
<evidence type="ECO:0000313" key="8">
    <source>
        <dbReference type="EMBL" id="AMM40209.1"/>
    </source>
</evidence>
<protein>
    <submittedName>
        <fullName evidence="8">Polysaccharide biosynthesis protein</fullName>
    </submittedName>
</protein>
<dbReference type="NCBIfam" id="NF007773">
    <property type="entry name" value="PRK10459.1"/>
    <property type="match status" value="1"/>
</dbReference>
<dbReference type="PANTHER" id="PTHR30250:SF10">
    <property type="entry name" value="LIPOPOLYSACCHARIDE BIOSYNTHESIS PROTEIN WZXC"/>
    <property type="match status" value="1"/>
</dbReference>
<feature type="transmembrane region" description="Helical" evidence="7">
    <location>
        <begin position="91"/>
        <end position="114"/>
    </location>
</feature>
<feature type="transmembrane region" description="Helical" evidence="7">
    <location>
        <begin position="54"/>
        <end position="79"/>
    </location>
</feature>
<gene>
    <name evidence="8" type="ORF">HS1_000403</name>
</gene>
<keyword evidence="3" id="KW-1003">Cell membrane</keyword>
<dbReference type="KEGG" id="daw:HS1_000403"/>
<dbReference type="InterPro" id="IPR050833">
    <property type="entry name" value="Poly_Biosynth_Transport"/>
</dbReference>
<sequence>MPISKNGYELKMDSLREKTIKGIFWVGSTQFVAQVISWAITIFVARLLSPSDYGLMGMAMIFIGFAQFLNELGIGTALIQKQNLQRIEIDSLFWLVVLNSLFLYSITFLSAPLIAQFFNAPRLISILRVLGLNFVLGALIAIPFALLTKELTFDKRCRAELFSNILSSVTVLILALLKFGVWSLVFGSLSRNFLLILFLNYYSKWIPKLCFSIKKVIELLKFGANVTGSRVFWYLYSNSDYFIVGKVLGEKILGFYSLAFQLSSIPINKIASIINPVALPTFSKLQNEEEELKRYFLKFTRGVSFITFPALIGLMFIADEFVNIVLTKKWTPIIFPLRLLCLVGLIKSMAFLIPPLLNARGKAYLNLRYSLLCFLILPPAFLIGSKFGLKGVVLAWIIGYPFVASYIFYLGLKEIHLSLSEYMNNMIHIIISVMVMLLVLLIFKHTCAHILNNWLRLIGYIFLGALSYLSTLSIFFPIVKKDITAFLVFKTNMHQ</sequence>
<evidence type="ECO:0000313" key="9">
    <source>
        <dbReference type="Proteomes" id="UP000070560"/>
    </source>
</evidence>
<evidence type="ECO:0000256" key="5">
    <source>
        <dbReference type="ARBA" id="ARBA00022989"/>
    </source>
</evidence>
<feature type="transmembrane region" description="Helical" evidence="7">
    <location>
        <begin position="369"/>
        <end position="387"/>
    </location>
</feature>
<feature type="transmembrane region" description="Helical" evidence="7">
    <location>
        <begin position="299"/>
        <end position="317"/>
    </location>
</feature>
<dbReference type="Pfam" id="PF13440">
    <property type="entry name" value="Polysacc_synt_3"/>
    <property type="match status" value="1"/>
</dbReference>
<accession>A0A7U4TGX0</accession>
<feature type="transmembrane region" description="Helical" evidence="7">
    <location>
        <begin position="393"/>
        <end position="412"/>
    </location>
</feature>
<dbReference type="AlphaFoldDB" id="A0A7U4TGX0"/>
<feature type="transmembrane region" description="Helical" evidence="7">
    <location>
        <begin position="22"/>
        <end position="48"/>
    </location>
</feature>
<feature type="transmembrane region" description="Helical" evidence="7">
    <location>
        <begin position="159"/>
        <end position="177"/>
    </location>
</feature>
<keyword evidence="6 7" id="KW-0472">Membrane</keyword>
<dbReference type="OrthoDB" id="8538786at2"/>
<evidence type="ECO:0000256" key="7">
    <source>
        <dbReference type="SAM" id="Phobius"/>
    </source>
</evidence>
<keyword evidence="4 7" id="KW-0812">Transmembrane</keyword>
<evidence type="ECO:0000256" key="1">
    <source>
        <dbReference type="ARBA" id="ARBA00004651"/>
    </source>
</evidence>
<dbReference type="PANTHER" id="PTHR30250">
    <property type="entry name" value="PST FAMILY PREDICTED COLANIC ACID TRANSPORTER"/>
    <property type="match status" value="1"/>
</dbReference>
<name>A0A7U4TGX0_DESA2</name>
<dbReference type="GO" id="GO:0005886">
    <property type="term" value="C:plasma membrane"/>
    <property type="evidence" value="ECO:0007669"/>
    <property type="project" value="UniProtKB-SubCell"/>
</dbReference>
<evidence type="ECO:0000256" key="4">
    <source>
        <dbReference type="ARBA" id="ARBA00022692"/>
    </source>
</evidence>
<feature type="transmembrane region" description="Helical" evidence="7">
    <location>
        <begin position="126"/>
        <end position="147"/>
    </location>
</feature>
<evidence type="ECO:0000256" key="2">
    <source>
        <dbReference type="ARBA" id="ARBA00007430"/>
    </source>
</evidence>
<feature type="transmembrane region" description="Helical" evidence="7">
    <location>
        <begin position="337"/>
        <end position="357"/>
    </location>
</feature>
<feature type="transmembrane region" description="Helical" evidence="7">
    <location>
        <begin position="457"/>
        <end position="479"/>
    </location>
</feature>
<evidence type="ECO:0000256" key="3">
    <source>
        <dbReference type="ARBA" id="ARBA00022475"/>
    </source>
</evidence>
<keyword evidence="9" id="KW-1185">Reference proteome</keyword>
<proteinExistence type="inferred from homology"/>
<comment type="similarity">
    <text evidence="2">Belongs to the polysaccharide synthase family.</text>
</comment>
<reference evidence="8 9" key="1">
    <citation type="submission" date="2015-10" db="EMBL/GenBank/DDBJ databases">
        <title>Candidatus Desulfofervidus auxilii, a hydrogenotrophic sulfate-reducing bacterium involved in the thermophilic anaerobic oxidation of methane.</title>
        <authorList>
            <person name="Krukenberg V."/>
            <person name="Richter M."/>
            <person name="Wegener G."/>
        </authorList>
    </citation>
    <scope>NUCLEOTIDE SEQUENCE [LARGE SCALE GENOMIC DNA]</scope>
    <source>
        <strain evidence="8 9">HS1</strain>
    </source>
</reference>
<dbReference type="CDD" id="cd13127">
    <property type="entry name" value="MATE_tuaB_like"/>
    <property type="match status" value="1"/>
</dbReference>
<keyword evidence="5 7" id="KW-1133">Transmembrane helix</keyword>
<feature type="transmembrane region" description="Helical" evidence="7">
    <location>
        <begin position="183"/>
        <end position="202"/>
    </location>
</feature>